<evidence type="ECO:0000256" key="4">
    <source>
        <dbReference type="SAM" id="MobiDB-lite"/>
    </source>
</evidence>
<dbReference type="Proteomes" id="UP000756346">
    <property type="component" value="Unassembled WGS sequence"/>
</dbReference>
<gene>
    <name evidence="5" type="ORF">B0I36DRAFT_133206</name>
</gene>
<evidence type="ECO:0000256" key="3">
    <source>
        <dbReference type="ARBA" id="ARBA00022833"/>
    </source>
</evidence>
<dbReference type="PROSITE" id="PS00518">
    <property type="entry name" value="ZF_RING_1"/>
    <property type="match status" value="1"/>
</dbReference>
<feature type="compositionally biased region" description="Low complexity" evidence="4">
    <location>
        <begin position="49"/>
        <end position="61"/>
    </location>
</feature>
<dbReference type="RefSeq" id="XP_046011772.1">
    <property type="nucleotide sequence ID" value="XM_046148244.1"/>
</dbReference>
<sequence>MINKCDNSSPGSAAQKNSEPEQHPREVSQSGHAKDLDKDDPTTNDLVIAASSDSDASEASDNNFTHATRPSAPRRLTFYSKTEGFHEQVELNNLTRFGDMKTTCFSCGKTVKRKDGRSNELECGHVQCIPCLERKFKQAIKDPAAMPAVCCTNEPIPLTLMALCDLPPNFREDFTRKMVEYGRKRISCPVEECLADVQLETAKYRRGSDGSIVVTCDVCHTQICCDCKNEKHFSSCIQDTGTRKLLTLLEAERVIQIVDLDAAEQGRQGRASARRQSRIGNTCWHCNKAYNWNTFEVAQCGHSFCHPCLLGWFLVGLVLPQHNPPRCCNLEIGLACYRRILVNPWLNSAWLAQHEIAETGSWTCPTGAHVPKNLYITSTAPAVWKPRVQCEGCGPNHGIYCIRCKAKWHRTECWEFRSIEELERRLWQVDIIDESFLQQLSAGISYERKLRSGDKVSQFHRAQKFLDCRTEAQQVIRQEIPRPSAVQTEYPQAGALSESDWEEEDEEEEDEARDWEYAPYSPRGYGHDEWHDPYARNRMRGGHWADEVDTY</sequence>
<dbReference type="InterPro" id="IPR017907">
    <property type="entry name" value="Znf_RING_CS"/>
</dbReference>
<evidence type="ECO:0000313" key="5">
    <source>
        <dbReference type="EMBL" id="KAH7029484.1"/>
    </source>
</evidence>
<evidence type="ECO:0000256" key="1">
    <source>
        <dbReference type="ARBA" id="ARBA00022723"/>
    </source>
</evidence>
<feature type="compositionally biased region" description="Acidic residues" evidence="4">
    <location>
        <begin position="499"/>
        <end position="513"/>
    </location>
</feature>
<organism evidence="5 6">
    <name type="scientific">Microdochium trichocladiopsis</name>
    <dbReference type="NCBI Taxonomy" id="1682393"/>
    <lineage>
        <taxon>Eukaryota</taxon>
        <taxon>Fungi</taxon>
        <taxon>Dikarya</taxon>
        <taxon>Ascomycota</taxon>
        <taxon>Pezizomycotina</taxon>
        <taxon>Sordariomycetes</taxon>
        <taxon>Xylariomycetidae</taxon>
        <taxon>Xylariales</taxon>
        <taxon>Microdochiaceae</taxon>
        <taxon>Microdochium</taxon>
    </lineage>
</organism>
<dbReference type="EMBL" id="JAGTJQ010000006">
    <property type="protein sequence ID" value="KAH7029484.1"/>
    <property type="molecule type" value="Genomic_DNA"/>
</dbReference>
<evidence type="ECO:0008006" key="7">
    <source>
        <dbReference type="Google" id="ProtNLM"/>
    </source>
</evidence>
<dbReference type="GO" id="GO:0008270">
    <property type="term" value="F:zinc ion binding"/>
    <property type="evidence" value="ECO:0007669"/>
    <property type="project" value="UniProtKB-KW"/>
</dbReference>
<dbReference type="AlphaFoldDB" id="A0A9P9BPP5"/>
<feature type="region of interest" description="Disordered" evidence="4">
    <location>
        <begin position="479"/>
        <end position="551"/>
    </location>
</feature>
<feature type="compositionally biased region" description="Basic and acidic residues" evidence="4">
    <location>
        <begin position="525"/>
        <end position="535"/>
    </location>
</feature>
<feature type="compositionally biased region" description="Basic and acidic residues" evidence="4">
    <location>
        <begin position="18"/>
        <end position="41"/>
    </location>
</feature>
<dbReference type="OrthoDB" id="9977870at2759"/>
<comment type="caution">
    <text evidence="5">The sequence shown here is derived from an EMBL/GenBank/DDBJ whole genome shotgun (WGS) entry which is preliminary data.</text>
</comment>
<dbReference type="GeneID" id="70177790"/>
<keyword evidence="3" id="KW-0862">Zinc</keyword>
<protein>
    <recommendedName>
        <fullName evidence="7">RING-type domain-containing protein</fullName>
    </recommendedName>
</protein>
<keyword evidence="1" id="KW-0479">Metal-binding</keyword>
<proteinExistence type="predicted"/>
<name>A0A9P9BPP5_9PEZI</name>
<feature type="compositionally biased region" description="Polar residues" evidence="4">
    <location>
        <begin position="1"/>
        <end position="17"/>
    </location>
</feature>
<reference evidence="5" key="1">
    <citation type="journal article" date="2021" name="Nat. Commun.">
        <title>Genetic determinants of endophytism in the Arabidopsis root mycobiome.</title>
        <authorList>
            <person name="Mesny F."/>
            <person name="Miyauchi S."/>
            <person name="Thiergart T."/>
            <person name="Pickel B."/>
            <person name="Atanasova L."/>
            <person name="Karlsson M."/>
            <person name="Huettel B."/>
            <person name="Barry K.W."/>
            <person name="Haridas S."/>
            <person name="Chen C."/>
            <person name="Bauer D."/>
            <person name="Andreopoulos W."/>
            <person name="Pangilinan J."/>
            <person name="LaButti K."/>
            <person name="Riley R."/>
            <person name="Lipzen A."/>
            <person name="Clum A."/>
            <person name="Drula E."/>
            <person name="Henrissat B."/>
            <person name="Kohler A."/>
            <person name="Grigoriev I.V."/>
            <person name="Martin F.M."/>
            <person name="Hacquard S."/>
        </authorList>
    </citation>
    <scope>NUCLEOTIDE SEQUENCE</scope>
    <source>
        <strain evidence="5">MPI-CAGE-CH-0230</strain>
    </source>
</reference>
<keyword evidence="6" id="KW-1185">Reference proteome</keyword>
<accession>A0A9P9BPP5</accession>
<feature type="region of interest" description="Disordered" evidence="4">
    <location>
        <begin position="1"/>
        <end position="69"/>
    </location>
</feature>
<keyword evidence="2" id="KW-0863">Zinc-finger</keyword>
<evidence type="ECO:0000256" key="2">
    <source>
        <dbReference type="ARBA" id="ARBA00022771"/>
    </source>
</evidence>
<evidence type="ECO:0000313" key="6">
    <source>
        <dbReference type="Proteomes" id="UP000756346"/>
    </source>
</evidence>